<reference evidence="1" key="1">
    <citation type="journal article" date="2020" name="ISME J.">
        <title>Gammaproteobacteria mediating utilization of methyl-, sulfur- and petroleum organic compounds in deep ocean hydrothermal plumes.</title>
        <authorList>
            <person name="Zhou Z."/>
            <person name="Liu Y."/>
            <person name="Pan J."/>
            <person name="Cron B.R."/>
            <person name="Toner B.M."/>
            <person name="Anantharaman K."/>
            <person name="Breier J.A."/>
            <person name="Dick G.J."/>
            <person name="Li M."/>
        </authorList>
    </citation>
    <scope>NUCLEOTIDE SEQUENCE</scope>
    <source>
        <strain evidence="1">SZUA-1501</strain>
    </source>
</reference>
<name>A0A9D0YPS4_AQUAO</name>
<dbReference type="Proteomes" id="UP000606463">
    <property type="component" value="Unassembled WGS sequence"/>
</dbReference>
<organism evidence="1 2">
    <name type="scientific">Aquifex aeolicus</name>
    <dbReference type="NCBI Taxonomy" id="63363"/>
    <lineage>
        <taxon>Bacteria</taxon>
        <taxon>Pseudomonadati</taxon>
        <taxon>Aquificota</taxon>
        <taxon>Aquificia</taxon>
        <taxon>Aquificales</taxon>
        <taxon>Aquificaceae</taxon>
        <taxon>Aquifex</taxon>
    </lineage>
</organism>
<sequence>MNRIEVVSLFFNQIDKTKMSPTKAAEEFESFLLEEFLKEGMKPILEEKSFTQRIYWEQFLITVAEKLSEKEPLKFKKALKAYLKSSHNF</sequence>
<accession>A0A9D0YPS4</accession>
<protein>
    <submittedName>
        <fullName evidence="1">Uncharacterized protein</fullName>
    </submittedName>
</protein>
<proteinExistence type="predicted"/>
<dbReference type="AlphaFoldDB" id="A0A9D0YPS4"/>
<gene>
    <name evidence="1" type="ORF">EYH37_04745</name>
</gene>
<evidence type="ECO:0000313" key="1">
    <source>
        <dbReference type="EMBL" id="HIP98652.1"/>
    </source>
</evidence>
<comment type="caution">
    <text evidence="1">The sequence shown here is derived from an EMBL/GenBank/DDBJ whole genome shotgun (WGS) entry which is preliminary data.</text>
</comment>
<evidence type="ECO:0000313" key="2">
    <source>
        <dbReference type="Proteomes" id="UP000606463"/>
    </source>
</evidence>
<dbReference type="EMBL" id="DQVE01000049">
    <property type="protein sequence ID" value="HIP98652.1"/>
    <property type="molecule type" value="Genomic_DNA"/>
</dbReference>